<dbReference type="Gene3D" id="3.30.1330.80">
    <property type="entry name" value="Hypothetical protein, similar to alpha- acetolactate decarboxylase, domain 2"/>
    <property type="match status" value="1"/>
</dbReference>
<evidence type="ECO:0000256" key="2">
    <source>
        <dbReference type="SAM" id="MobiDB-lite"/>
    </source>
</evidence>
<reference evidence="4" key="5">
    <citation type="journal article" date="2021" name="G3 (Bethesda)">
        <title>Aegilops tauschii genome assembly Aet v5.0 features greater sequence contiguity and improved annotation.</title>
        <authorList>
            <person name="Wang L."/>
            <person name="Zhu T."/>
            <person name="Rodriguez J.C."/>
            <person name="Deal K.R."/>
            <person name="Dubcovsky J."/>
            <person name="McGuire P.E."/>
            <person name="Lux T."/>
            <person name="Spannagl M."/>
            <person name="Mayer K.F.X."/>
            <person name="Baldrich P."/>
            <person name="Meyers B.C."/>
            <person name="Huo N."/>
            <person name="Gu Y.Q."/>
            <person name="Zhou H."/>
            <person name="Devos K.M."/>
            <person name="Bennetzen J.L."/>
            <person name="Unver T."/>
            <person name="Budak H."/>
            <person name="Gulick P.J."/>
            <person name="Galiba G."/>
            <person name="Kalapos B."/>
            <person name="Nelson D.R."/>
            <person name="Li P."/>
            <person name="You F.M."/>
            <person name="Luo M.C."/>
            <person name="Dvorak J."/>
        </authorList>
    </citation>
    <scope>NUCLEOTIDE SEQUENCE [LARGE SCALE GENOMIC DNA]</scope>
    <source>
        <strain evidence="4">cv. AL8/78</strain>
    </source>
</reference>
<keyword evidence="1" id="KW-0804">Transcription</keyword>
<dbReference type="EnsemblPlants" id="AET7Gv21359800.5">
    <property type="protein sequence ID" value="AET7Gv21359800.5"/>
    <property type="gene ID" value="AET7Gv21359800"/>
</dbReference>
<evidence type="ECO:0000313" key="5">
    <source>
        <dbReference type="Proteomes" id="UP000015105"/>
    </source>
</evidence>
<keyword evidence="1" id="KW-0539">Nucleus</keyword>
<dbReference type="InterPro" id="IPR039605">
    <property type="entry name" value="AHL"/>
</dbReference>
<dbReference type="Gramene" id="AET7Gv21359800.5">
    <property type="protein sequence ID" value="AET7Gv21359800.5"/>
    <property type="gene ID" value="AET7Gv21359800"/>
</dbReference>
<keyword evidence="1" id="KW-0238">DNA-binding</keyword>
<proteinExistence type="predicted"/>
<dbReference type="PROSITE" id="PS51742">
    <property type="entry name" value="PPC"/>
    <property type="match status" value="1"/>
</dbReference>
<name>A0A453TDZ0_AEGTS</name>
<dbReference type="PANTHER" id="PTHR31500">
    <property type="entry name" value="AT-HOOK MOTIF NUCLEAR-LOCALIZED PROTEIN 9"/>
    <property type="match status" value="1"/>
</dbReference>
<dbReference type="CDD" id="cd11378">
    <property type="entry name" value="DUF296"/>
    <property type="match status" value="1"/>
</dbReference>
<keyword evidence="5" id="KW-1185">Reference proteome</keyword>
<dbReference type="AlphaFoldDB" id="A0A453TDZ0"/>
<dbReference type="PANTHER" id="PTHR31500:SF58">
    <property type="entry name" value="AT-HOOK MOTIF NUCLEAR-LOCALIZED PROTEIN"/>
    <property type="match status" value="1"/>
</dbReference>
<organism evidence="4 5">
    <name type="scientific">Aegilops tauschii subsp. strangulata</name>
    <name type="common">Goatgrass</name>
    <dbReference type="NCBI Taxonomy" id="200361"/>
    <lineage>
        <taxon>Eukaryota</taxon>
        <taxon>Viridiplantae</taxon>
        <taxon>Streptophyta</taxon>
        <taxon>Embryophyta</taxon>
        <taxon>Tracheophyta</taxon>
        <taxon>Spermatophyta</taxon>
        <taxon>Magnoliopsida</taxon>
        <taxon>Liliopsida</taxon>
        <taxon>Poales</taxon>
        <taxon>Poaceae</taxon>
        <taxon>BOP clade</taxon>
        <taxon>Pooideae</taxon>
        <taxon>Triticodae</taxon>
        <taxon>Triticeae</taxon>
        <taxon>Triticinae</taxon>
        <taxon>Aegilops</taxon>
    </lineage>
</organism>
<protein>
    <recommendedName>
        <fullName evidence="1">AT-hook motif nuclear-localized protein</fullName>
    </recommendedName>
</protein>
<feature type="region of interest" description="Disordered" evidence="2">
    <location>
        <begin position="258"/>
        <end position="299"/>
    </location>
</feature>
<sequence length="325" mass="33453">MGPDPHPHPHIPQGQMGASVSAAAAHDDLGRKKHGPPRKSHPHPPIPQGQMGASVSAAAAHDDLGRKKRGRPRKYKPDASGSGPAPSPCTAIVPVTPGSGGGPSSEKRRGRPPGSGKMQQLASLGKSFLGTVGTGFTPHVIIIPSGEDVAARIMSFSQQGPRAVCIMSASGAVSTATLHQDAGSGSVVKYEGRFEILCLSGSYLVIDDGVTRTRNGGLCIALCGADHRVIGGSVGGVLTAAGTVQVIVGSFMYAGSKKSRKGKAGQEPAAAEEEQTGDEEGPSPLMPMPRGEEKLPSDAMMSGWTGMMRQMESRSCGIDINSIRE</sequence>
<keyword evidence="1" id="KW-0805">Transcription regulation</keyword>
<reference evidence="4" key="4">
    <citation type="submission" date="2019-03" db="UniProtKB">
        <authorList>
            <consortium name="EnsemblPlants"/>
        </authorList>
    </citation>
    <scope>IDENTIFICATION</scope>
</reference>
<feature type="region of interest" description="Disordered" evidence="2">
    <location>
        <begin position="1"/>
        <end position="119"/>
    </location>
</feature>
<dbReference type="GO" id="GO:0005634">
    <property type="term" value="C:nucleus"/>
    <property type="evidence" value="ECO:0007669"/>
    <property type="project" value="UniProtKB-SubCell"/>
</dbReference>
<evidence type="ECO:0000256" key="1">
    <source>
        <dbReference type="RuleBase" id="RU367031"/>
    </source>
</evidence>
<comment type="subcellular location">
    <subcellularLocation>
        <location evidence="1">Nucleus</location>
    </subcellularLocation>
</comment>
<accession>A0A453TDZ0</accession>
<evidence type="ECO:0000313" key="4">
    <source>
        <dbReference type="EnsemblPlants" id="AET7Gv21359800.5"/>
    </source>
</evidence>
<dbReference type="Proteomes" id="UP000015105">
    <property type="component" value="Chromosome 7D"/>
</dbReference>
<feature type="compositionally biased region" description="Acidic residues" evidence="2">
    <location>
        <begin position="270"/>
        <end position="281"/>
    </location>
</feature>
<reference evidence="4" key="3">
    <citation type="journal article" date="2017" name="Nature">
        <title>Genome sequence of the progenitor of the wheat D genome Aegilops tauschii.</title>
        <authorList>
            <person name="Luo M.C."/>
            <person name="Gu Y.Q."/>
            <person name="Puiu D."/>
            <person name="Wang H."/>
            <person name="Twardziok S.O."/>
            <person name="Deal K.R."/>
            <person name="Huo N."/>
            <person name="Zhu T."/>
            <person name="Wang L."/>
            <person name="Wang Y."/>
            <person name="McGuire P.E."/>
            <person name="Liu S."/>
            <person name="Long H."/>
            <person name="Ramasamy R.K."/>
            <person name="Rodriguez J.C."/>
            <person name="Van S.L."/>
            <person name="Yuan L."/>
            <person name="Wang Z."/>
            <person name="Xia Z."/>
            <person name="Xiao L."/>
            <person name="Anderson O.D."/>
            <person name="Ouyang S."/>
            <person name="Liang Y."/>
            <person name="Zimin A.V."/>
            <person name="Pertea G."/>
            <person name="Qi P."/>
            <person name="Bennetzen J.L."/>
            <person name="Dai X."/>
            <person name="Dawson M.W."/>
            <person name="Muller H.G."/>
            <person name="Kugler K."/>
            <person name="Rivarola-Duarte L."/>
            <person name="Spannagl M."/>
            <person name="Mayer K.F.X."/>
            <person name="Lu F.H."/>
            <person name="Bevan M.W."/>
            <person name="Leroy P."/>
            <person name="Li P."/>
            <person name="You F.M."/>
            <person name="Sun Q."/>
            <person name="Liu Z."/>
            <person name="Lyons E."/>
            <person name="Wicker T."/>
            <person name="Salzberg S.L."/>
            <person name="Devos K.M."/>
            <person name="Dvorak J."/>
        </authorList>
    </citation>
    <scope>NUCLEOTIDE SEQUENCE [LARGE SCALE GENOMIC DNA]</scope>
    <source>
        <strain evidence="4">cv. AL8/78</strain>
    </source>
</reference>
<reference evidence="5" key="1">
    <citation type="journal article" date="2014" name="Science">
        <title>Ancient hybridizations among the ancestral genomes of bread wheat.</title>
        <authorList>
            <consortium name="International Wheat Genome Sequencing Consortium,"/>
            <person name="Marcussen T."/>
            <person name="Sandve S.R."/>
            <person name="Heier L."/>
            <person name="Spannagl M."/>
            <person name="Pfeifer M."/>
            <person name="Jakobsen K.S."/>
            <person name="Wulff B.B."/>
            <person name="Steuernagel B."/>
            <person name="Mayer K.F."/>
            <person name="Olsen O.A."/>
        </authorList>
    </citation>
    <scope>NUCLEOTIDE SEQUENCE [LARGE SCALE GENOMIC DNA]</scope>
    <source>
        <strain evidence="5">cv. AL8/78</strain>
    </source>
</reference>
<dbReference type="InterPro" id="IPR005175">
    <property type="entry name" value="PPC_dom"/>
</dbReference>
<dbReference type="GO" id="GO:0003680">
    <property type="term" value="F:minor groove of adenine-thymine-rich DNA binding"/>
    <property type="evidence" value="ECO:0007669"/>
    <property type="project" value="UniProtKB-UniRule"/>
</dbReference>
<evidence type="ECO:0000259" key="3">
    <source>
        <dbReference type="PROSITE" id="PS51742"/>
    </source>
</evidence>
<dbReference type="Pfam" id="PF03479">
    <property type="entry name" value="PCC"/>
    <property type="match status" value="1"/>
</dbReference>
<feature type="domain" description="PPC" evidence="3">
    <location>
        <begin position="133"/>
        <end position="272"/>
    </location>
</feature>
<feature type="compositionally biased region" description="Basic residues" evidence="2">
    <location>
        <begin position="31"/>
        <end position="42"/>
    </location>
</feature>
<dbReference type="SUPFAM" id="SSF117856">
    <property type="entry name" value="AF0104/ALDC/Ptd012-like"/>
    <property type="match status" value="1"/>
</dbReference>
<reference evidence="5" key="2">
    <citation type="journal article" date="2017" name="Nat. Plants">
        <title>The Aegilops tauschii genome reveals multiple impacts of transposons.</title>
        <authorList>
            <person name="Zhao G."/>
            <person name="Zou C."/>
            <person name="Li K."/>
            <person name="Wang K."/>
            <person name="Li T."/>
            <person name="Gao L."/>
            <person name="Zhang X."/>
            <person name="Wang H."/>
            <person name="Yang Z."/>
            <person name="Liu X."/>
            <person name="Jiang W."/>
            <person name="Mao L."/>
            <person name="Kong X."/>
            <person name="Jiao Y."/>
            <person name="Jia J."/>
        </authorList>
    </citation>
    <scope>NUCLEOTIDE SEQUENCE [LARGE SCALE GENOMIC DNA]</scope>
    <source>
        <strain evidence="5">cv. AL8/78</strain>
    </source>
</reference>
<comment type="domain">
    <text evidence="1">The PPC domain mediates interactions between AHL proteins.</text>
</comment>
<comment type="function">
    <text evidence="1">Transcription factor that specifically binds AT-rich DNA sequences related to the nuclear matrix attachment regions (MARs).</text>
</comment>